<comment type="caution">
    <text evidence="2">The sequence shown here is derived from an EMBL/GenBank/DDBJ whole genome shotgun (WGS) entry which is preliminary data.</text>
</comment>
<gene>
    <name evidence="2" type="ORF">V0288_05590</name>
</gene>
<sequence>MKRILSIALLLSALLPAGRVLAETEIRVDSPLSSGESAGIVIIGNDGYRSNGYRCGYRDGYHDRNYPGAYNTGYPGNYYRNGYERGVYRGGYNPYYPGRDYPRGYGRDEYRPYPGNSYRNDYGRGIYQRGVPLNNYNNYRLRMK</sequence>
<keyword evidence="3" id="KW-1185">Reference proteome</keyword>
<feature type="chain" id="PRO_5043802044" evidence="1">
    <location>
        <begin position="23"/>
        <end position="144"/>
    </location>
</feature>
<dbReference type="AlphaFoldDB" id="A0AAW9QPC8"/>
<keyword evidence="1" id="KW-0732">Signal</keyword>
<proteinExistence type="predicted"/>
<dbReference type="EMBL" id="JBAFSM010000008">
    <property type="protein sequence ID" value="MEG3436586.1"/>
    <property type="molecule type" value="Genomic_DNA"/>
</dbReference>
<name>A0AAW9QPC8_9CHRO</name>
<dbReference type="RefSeq" id="WP_332864045.1">
    <property type="nucleotide sequence ID" value="NZ_JBAFSM010000008.1"/>
</dbReference>
<evidence type="ECO:0000313" key="2">
    <source>
        <dbReference type="EMBL" id="MEG3436586.1"/>
    </source>
</evidence>
<feature type="signal peptide" evidence="1">
    <location>
        <begin position="1"/>
        <end position="22"/>
    </location>
</feature>
<organism evidence="2 3">
    <name type="scientific">Pannus brasiliensis CCIBt3594</name>
    <dbReference type="NCBI Taxonomy" id="1427578"/>
    <lineage>
        <taxon>Bacteria</taxon>
        <taxon>Bacillati</taxon>
        <taxon>Cyanobacteriota</taxon>
        <taxon>Cyanophyceae</taxon>
        <taxon>Oscillatoriophycideae</taxon>
        <taxon>Chroococcales</taxon>
        <taxon>Microcystaceae</taxon>
        <taxon>Pannus</taxon>
    </lineage>
</organism>
<accession>A0AAW9QPC8</accession>
<evidence type="ECO:0000313" key="3">
    <source>
        <dbReference type="Proteomes" id="UP001328733"/>
    </source>
</evidence>
<protein>
    <submittedName>
        <fullName evidence="2">Uncharacterized protein</fullName>
    </submittedName>
</protein>
<dbReference type="Proteomes" id="UP001328733">
    <property type="component" value="Unassembled WGS sequence"/>
</dbReference>
<reference evidence="2 3" key="1">
    <citation type="submission" date="2024-01" db="EMBL/GenBank/DDBJ databases">
        <title>Genomic insights into the taxonomy and metabolism of the cyanobacterium Pannus brasiliensis CCIBt3594.</title>
        <authorList>
            <person name="Machado M."/>
            <person name="Botero N.B."/>
            <person name="Andreote A.P.D."/>
            <person name="Feitosa A.M.T."/>
            <person name="Popin R."/>
            <person name="Sivonen K."/>
            <person name="Fiore M.F."/>
        </authorList>
    </citation>
    <scope>NUCLEOTIDE SEQUENCE [LARGE SCALE GENOMIC DNA]</scope>
    <source>
        <strain evidence="2 3">CCIBt3594</strain>
    </source>
</reference>
<evidence type="ECO:0000256" key="1">
    <source>
        <dbReference type="SAM" id="SignalP"/>
    </source>
</evidence>